<organism evidence="6 7">
    <name type="scientific">Flavobacterium fructosi</name>
    <dbReference type="NCBI Taxonomy" id="3230416"/>
    <lineage>
        <taxon>Bacteria</taxon>
        <taxon>Pseudomonadati</taxon>
        <taxon>Bacteroidota</taxon>
        <taxon>Flavobacteriia</taxon>
        <taxon>Flavobacteriales</taxon>
        <taxon>Flavobacteriaceae</taxon>
        <taxon>Flavobacterium</taxon>
    </lineage>
</organism>
<feature type="domain" description="Beta-hexosaminidase bacterial type N-terminal" evidence="5">
    <location>
        <begin position="24"/>
        <end position="156"/>
    </location>
</feature>
<comment type="similarity">
    <text evidence="1">Belongs to the glycosyl hydrolase 20 family.</text>
</comment>
<dbReference type="PANTHER" id="PTHR22600">
    <property type="entry name" value="BETA-HEXOSAMINIDASE"/>
    <property type="match status" value="1"/>
</dbReference>
<evidence type="ECO:0000313" key="6">
    <source>
        <dbReference type="EMBL" id="MFE3849248.1"/>
    </source>
</evidence>
<evidence type="ECO:0000256" key="3">
    <source>
        <dbReference type="ARBA" id="ARBA00023295"/>
    </source>
</evidence>
<dbReference type="InterPro" id="IPR015883">
    <property type="entry name" value="Glyco_hydro_20_cat"/>
</dbReference>
<dbReference type="Gene3D" id="3.30.379.10">
    <property type="entry name" value="Chitobiase/beta-hexosaminidase domain 2-like"/>
    <property type="match status" value="1"/>
</dbReference>
<reference evidence="6 7" key="1">
    <citation type="submission" date="2024-06" db="EMBL/GenBank/DDBJ databases">
        <title>Flavobacterium spp. isolated from glacier.</title>
        <authorList>
            <person name="Han D."/>
        </authorList>
    </citation>
    <scope>NUCLEOTIDE SEQUENCE [LARGE SCALE GENOMIC DNA]</scope>
    <source>
        <strain evidence="6 7">LB3P45</strain>
    </source>
</reference>
<dbReference type="RefSeq" id="WP_379858997.1">
    <property type="nucleotide sequence ID" value="NZ_JBHZQA010000012.1"/>
</dbReference>
<gene>
    <name evidence="6" type="ORF">ACFX5D_14880</name>
</gene>
<sequence length="675" mass="76302">MKYILILLIIPFLSNSQIKKEELDLMPWPQNINLTSGTFTLSKSFKLNITGNPNPRIFVGATNFLRRLDGRTGLFLEQAFITKNNEVPGAELQINCIRNGKVGLNEDESYALTISSNKIMINAVTDLGALHGLETLLQLLQNTSISYYFPMVEITDSPRFTWRGLMIDAARHFQPVDVIKRNLDAMASMKMNVFHWHLADDQGWRIEIKKHPKLTKLASDGYYYTQEEIKTVVKYADQRGILVVPEIDVPGHGSAILTAYPEIGSKVSNEVTYTVGRRSGIYTPTLDPTNPKTYQLLSEIFDEVCPLFPGNYFHIGGDENQGKEWDANPKIQEFKKKNGLANNHELQTYFTMKLIPMLKKYNKELMGWEEIMTKDMSKEAIIHSWKGANESVVPGGSLIAAAKNGYKTVLSNGYYIDLMLSIQSHYLNDPIPKNIVLTAEEKARILGGEATMWSELVTPLNIDSRIWPRTAAIAERLWSNENINDLNSLHKRLKTISFRLEELGIMHLRNKEVILSNICNNQDTKALRDFSNVCEPLKNYKRNGGGKKYFMFSPLTLFADACTADAFDAYAFDIAVNNFLENKNKESQTAVTNFFKKWIAMDADLNNLSGNAPLIQPLLPLSKNLKDISEELLLVIENKKTVNTDQLNGLLEQFNTRSPADVEVVVLASLKKLSQ</sequence>
<comment type="caution">
    <text evidence="6">The sequence shown here is derived from an EMBL/GenBank/DDBJ whole genome shotgun (WGS) entry which is preliminary data.</text>
</comment>
<evidence type="ECO:0000256" key="1">
    <source>
        <dbReference type="ARBA" id="ARBA00006285"/>
    </source>
</evidence>
<dbReference type="EMBL" id="JBHZQA010000012">
    <property type="protein sequence ID" value="MFE3849248.1"/>
    <property type="molecule type" value="Genomic_DNA"/>
</dbReference>
<dbReference type="Gene3D" id="3.20.20.80">
    <property type="entry name" value="Glycosidases"/>
    <property type="match status" value="1"/>
</dbReference>
<accession>A0ABW6HRJ8</accession>
<dbReference type="InterPro" id="IPR029018">
    <property type="entry name" value="Hex-like_dom2"/>
</dbReference>
<keyword evidence="7" id="KW-1185">Reference proteome</keyword>
<dbReference type="InterPro" id="IPR015882">
    <property type="entry name" value="HEX_bac_N"/>
</dbReference>
<keyword evidence="2" id="KW-0378">Hydrolase</keyword>
<keyword evidence="3" id="KW-0326">Glycosidase</keyword>
<dbReference type="InterPro" id="IPR017853">
    <property type="entry name" value="GH"/>
</dbReference>
<name>A0ABW6HRJ8_9FLAO</name>
<dbReference type="Proteomes" id="UP001600039">
    <property type="component" value="Unassembled WGS sequence"/>
</dbReference>
<dbReference type="InterPro" id="IPR025705">
    <property type="entry name" value="Beta_hexosaminidase_sua/sub"/>
</dbReference>
<dbReference type="SUPFAM" id="SSF51445">
    <property type="entry name" value="(Trans)glycosidases"/>
    <property type="match status" value="1"/>
</dbReference>
<dbReference type="PANTHER" id="PTHR22600:SF21">
    <property type="entry name" value="BETA-HEXOSAMINIDASE A"/>
    <property type="match status" value="1"/>
</dbReference>
<evidence type="ECO:0000256" key="2">
    <source>
        <dbReference type="ARBA" id="ARBA00022801"/>
    </source>
</evidence>
<evidence type="ECO:0000259" key="4">
    <source>
        <dbReference type="Pfam" id="PF00728"/>
    </source>
</evidence>
<dbReference type="SUPFAM" id="SSF55545">
    <property type="entry name" value="beta-N-acetylhexosaminidase-like domain"/>
    <property type="match status" value="1"/>
</dbReference>
<evidence type="ECO:0000259" key="5">
    <source>
        <dbReference type="Pfam" id="PF02838"/>
    </source>
</evidence>
<feature type="domain" description="Glycoside hydrolase family 20 catalytic" evidence="4">
    <location>
        <begin position="160"/>
        <end position="480"/>
    </location>
</feature>
<dbReference type="Pfam" id="PF00728">
    <property type="entry name" value="Glyco_hydro_20"/>
    <property type="match status" value="1"/>
</dbReference>
<dbReference type="Pfam" id="PF02838">
    <property type="entry name" value="Glyco_hydro_20b"/>
    <property type="match status" value="1"/>
</dbReference>
<dbReference type="PRINTS" id="PR00738">
    <property type="entry name" value="GLHYDRLASE20"/>
</dbReference>
<proteinExistence type="inferred from homology"/>
<protein>
    <submittedName>
        <fullName evidence="6">Beta-N-acetylhexosaminidase</fullName>
    </submittedName>
</protein>
<evidence type="ECO:0000313" key="7">
    <source>
        <dbReference type="Proteomes" id="UP001600039"/>
    </source>
</evidence>